<reference evidence="2 3" key="1">
    <citation type="submission" date="2024-03" db="EMBL/GenBank/DDBJ databases">
        <title>Rhodococcus navarretei sp. nov. and Pseudarthrobacter quantumdoti sp. nov., two new species with the ability to biosynthesize Quantum Dots isolated from soil samples at Union Glacier, Antarctica.</title>
        <authorList>
            <person name="Vargas M."/>
        </authorList>
    </citation>
    <scope>NUCLEOTIDE SEQUENCE [LARGE SCALE GENOMIC DNA]</scope>
    <source>
        <strain evidence="2 3">EXRC-4A-4</strain>
    </source>
</reference>
<keyword evidence="3" id="KW-1185">Reference proteome</keyword>
<organism evidence="2 3">
    <name type="scientific">Rhodococcus navarretei</name>
    <dbReference type="NCBI Taxonomy" id="3128981"/>
    <lineage>
        <taxon>Bacteria</taxon>
        <taxon>Bacillati</taxon>
        <taxon>Actinomycetota</taxon>
        <taxon>Actinomycetes</taxon>
        <taxon>Mycobacteriales</taxon>
        <taxon>Nocardiaceae</taxon>
        <taxon>Rhodococcus</taxon>
    </lineage>
</organism>
<gene>
    <name evidence="2" type="ORF">AABD04_20085</name>
</gene>
<comment type="caution">
    <text evidence="2">The sequence shown here is derived from an EMBL/GenBank/DDBJ whole genome shotgun (WGS) entry which is preliminary data.</text>
</comment>
<evidence type="ECO:0000256" key="1">
    <source>
        <dbReference type="SAM" id="Phobius"/>
    </source>
</evidence>
<keyword evidence="1" id="KW-0472">Membrane</keyword>
<keyword evidence="1" id="KW-0812">Transmembrane</keyword>
<evidence type="ECO:0000313" key="3">
    <source>
        <dbReference type="Proteomes" id="UP001456513"/>
    </source>
</evidence>
<keyword evidence="1" id="KW-1133">Transmembrane helix</keyword>
<dbReference type="EMBL" id="JBBPCN010000001">
    <property type="protein sequence ID" value="MEK8073150.1"/>
    <property type="molecule type" value="Genomic_DNA"/>
</dbReference>
<evidence type="ECO:0000313" key="2">
    <source>
        <dbReference type="EMBL" id="MEK8073150.1"/>
    </source>
</evidence>
<dbReference type="Proteomes" id="UP001456513">
    <property type="component" value="Unassembled WGS sequence"/>
</dbReference>
<proteinExistence type="predicted"/>
<feature type="transmembrane region" description="Helical" evidence="1">
    <location>
        <begin position="54"/>
        <end position="76"/>
    </location>
</feature>
<name>A0ABU9D0M7_9NOCA</name>
<protein>
    <recommendedName>
        <fullName evidence="4">DUF1146 domain-containing protein</fullName>
    </recommendedName>
</protein>
<dbReference type="RefSeq" id="WP_032393575.1">
    <property type="nucleotide sequence ID" value="NZ_JBBPCN010000001.1"/>
</dbReference>
<feature type="transmembrane region" description="Helical" evidence="1">
    <location>
        <begin position="15"/>
        <end position="33"/>
    </location>
</feature>
<accession>A0ABU9D0M7</accession>
<sequence length="78" mass="8552">MKTPPTEVTEPLVQLLQYLLWFAFAIFTIRLIWAAGRLAYTRRESPHETDAAQSIVVTLISAVFASAATGIAAALLTF</sequence>
<evidence type="ECO:0008006" key="4">
    <source>
        <dbReference type="Google" id="ProtNLM"/>
    </source>
</evidence>